<dbReference type="GO" id="GO:0000785">
    <property type="term" value="C:chromatin"/>
    <property type="evidence" value="ECO:0007669"/>
    <property type="project" value="TreeGrafter"/>
</dbReference>
<keyword evidence="6" id="KW-0539">Nucleus</keyword>
<dbReference type="PANTHER" id="PTHR40626">
    <property type="entry name" value="MIP31509P"/>
    <property type="match status" value="1"/>
</dbReference>
<feature type="domain" description="C2H2-type" evidence="9">
    <location>
        <begin position="140"/>
        <end position="169"/>
    </location>
</feature>
<dbReference type="CDD" id="cd12148">
    <property type="entry name" value="fungal_TF_MHR"/>
    <property type="match status" value="1"/>
</dbReference>
<feature type="domain" description="C2H2-type" evidence="9">
    <location>
        <begin position="110"/>
        <end position="139"/>
    </location>
</feature>
<dbReference type="PROSITE" id="PS00028">
    <property type="entry name" value="ZINC_FINGER_C2H2_1"/>
    <property type="match status" value="1"/>
</dbReference>
<dbReference type="GO" id="GO:0000981">
    <property type="term" value="F:DNA-binding transcription factor activity, RNA polymerase II-specific"/>
    <property type="evidence" value="ECO:0007669"/>
    <property type="project" value="InterPro"/>
</dbReference>
<evidence type="ECO:0000256" key="5">
    <source>
        <dbReference type="ARBA" id="ARBA00022833"/>
    </source>
</evidence>
<gene>
    <name evidence="10" type="ORF">FB567DRAFT_176984</name>
</gene>
<evidence type="ECO:0000313" key="11">
    <source>
        <dbReference type="Proteomes" id="UP000813461"/>
    </source>
</evidence>
<dbReference type="GO" id="GO:0008270">
    <property type="term" value="F:zinc ion binding"/>
    <property type="evidence" value="ECO:0007669"/>
    <property type="project" value="UniProtKB-KW"/>
</dbReference>
<feature type="compositionally biased region" description="Basic residues" evidence="8">
    <location>
        <begin position="102"/>
        <end position="111"/>
    </location>
</feature>
<evidence type="ECO:0000256" key="2">
    <source>
        <dbReference type="ARBA" id="ARBA00022723"/>
    </source>
</evidence>
<keyword evidence="4 7" id="KW-0863">Zinc-finger</keyword>
<keyword evidence="3" id="KW-0677">Repeat</keyword>
<keyword evidence="11" id="KW-1185">Reference proteome</keyword>
<feature type="compositionally biased region" description="Polar residues" evidence="8">
    <location>
        <begin position="247"/>
        <end position="261"/>
    </location>
</feature>
<organism evidence="10 11">
    <name type="scientific">Paraphoma chrysanthemicola</name>
    <dbReference type="NCBI Taxonomy" id="798071"/>
    <lineage>
        <taxon>Eukaryota</taxon>
        <taxon>Fungi</taxon>
        <taxon>Dikarya</taxon>
        <taxon>Ascomycota</taxon>
        <taxon>Pezizomycotina</taxon>
        <taxon>Dothideomycetes</taxon>
        <taxon>Pleosporomycetidae</taxon>
        <taxon>Pleosporales</taxon>
        <taxon>Pleosporineae</taxon>
        <taxon>Phaeosphaeriaceae</taxon>
        <taxon>Paraphoma</taxon>
    </lineage>
</organism>
<accession>A0A8K0W3L9</accession>
<dbReference type="OrthoDB" id="6077919at2759"/>
<dbReference type="Proteomes" id="UP000813461">
    <property type="component" value="Unassembled WGS sequence"/>
</dbReference>
<protein>
    <recommendedName>
        <fullName evidence="9">C2H2-type domain-containing protein</fullName>
    </recommendedName>
</protein>
<feature type="compositionally biased region" description="Polar residues" evidence="8">
    <location>
        <begin position="85"/>
        <end position="101"/>
    </location>
</feature>
<feature type="region of interest" description="Disordered" evidence="8">
    <location>
        <begin position="231"/>
        <end position="261"/>
    </location>
</feature>
<evidence type="ECO:0000256" key="7">
    <source>
        <dbReference type="PROSITE-ProRule" id="PRU00042"/>
    </source>
</evidence>
<dbReference type="SUPFAM" id="SSF57667">
    <property type="entry name" value="beta-beta-alpha zinc fingers"/>
    <property type="match status" value="1"/>
</dbReference>
<dbReference type="SMART" id="SM00355">
    <property type="entry name" value="ZnF_C2H2"/>
    <property type="match status" value="2"/>
</dbReference>
<evidence type="ECO:0000256" key="3">
    <source>
        <dbReference type="ARBA" id="ARBA00022737"/>
    </source>
</evidence>
<feature type="compositionally biased region" description="Low complexity" evidence="8">
    <location>
        <begin position="74"/>
        <end position="84"/>
    </location>
</feature>
<dbReference type="Gene3D" id="3.30.160.60">
    <property type="entry name" value="Classic Zinc Finger"/>
    <property type="match status" value="1"/>
</dbReference>
<evidence type="ECO:0000313" key="10">
    <source>
        <dbReference type="EMBL" id="KAH7093588.1"/>
    </source>
</evidence>
<keyword evidence="2" id="KW-0479">Metal-binding</keyword>
<sequence length="986" mass="109048">MSEPSETSGRLLPSDIKQEQHPEGNTIKLPSPTHTKYHNSSNPSDDSSEASKPTKPHRRPGTTVKASSGPHAGSSRSEQRSSTSPTNMLSQSPSVNYTRTGRISKAKKGLKVHNCQCGRSYTRAEHLRRHQKNHAQDDALVCEYPDCGKTFYRMDLLQRHQERHNEPGKESRQHSVFSAEGSPARQMSVPVSIPASVSSSTIAPTPIHYSQQPVSPLQEPASSIPRYTFNPFRTPQVPRTPRAPSSAFISRTSPMSSSNDKQQHLYSNRLSAAMPIGVGDMTPPMNWEPYSQSPGYSCSSGYASPNPGPCEYPNVYAPMPYGHGFNRTRTSSNASFDHWSFTPRSPTSSASTMPYAWASNDKTSNAPHLAYMGTSYSMNSLGISTPMDTMSGYGQFDPKTMMQRDEEEGVVLFPEQPYGMGQIEHTYPSEQYLNYYWRLFHPTFPIVHRSAFASMSPMLRAAMIAIGGQYSNDTSAKHKARKLHDRCIKVLDKRVREHMAEPDRLCDYQAVFLVEALSQYRARRAAKQLTPRFGSLYHKTVESFRFVTSQLSEIVGSLSRPENVTPASWSQWIELSTWHRLLVSCYILECQQALSLAREPQASLIHESGLDMPFPAHTSVWDAYTLNDWATAAQQCSASPRYVYEVHQESLTIPCDSFQSSLLLAAHYNRFNASESYLSAPRTQEIDHVLDGTFATRQKLLTAKLLQVTPIRALLAVSGESWILSEKVPSQKAFAALKTTLRTWVAQLWSASSPESSPVSIKEAMKLSIEILQMALKESTEIPDLEMGVDMGIYFASLVLWAATTAFSSRSKDYQQIAQGLPQTQFYQSTSILTHLGSISLPSTPTQLPLSFDSQVGAVTSSPIQPTVSGLVPSQPGSPMRNDASAASALLSHEQITFNCISFLPLVSSLADQFSDHHVLDLDQIQTGCISMLLWVKLQLRGASLDDQIGLAAWAIRPGEGLGELLDSIVGSLEGILNRGWSGWGI</sequence>
<dbReference type="InterPro" id="IPR013087">
    <property type="entry name" value="Znf_C2H2_type"/>
</dbReference>
<evidence type="ECO:0000256" key="8">
    <source>
        <dbReference type="SAM" id="MobiDB-lite"/>
    </source>
</evidence>
<dbReference type="EMBL" id="JAGMVJ010000002">
    <property type="protein sequence ID" value="KAH7093588.1"/>
    <property type="molecule type" value="Genomic_DNA"/>
</dbReference>
<dbReference type="PANTHER" id="PTHR40626:SF30">
    <property type="entry name" value="FINGER DOMAIN PROTEIN, PUTATIVE (AFU_ORTHOLOGUE AFUA_4G13600)-RELATED"/>
    <property type="match status" value="1"/>
</dbReference>
<dbReference type="InterPro" id="IPR007219">
    <property type="entry name" value="XnlR_reg_dom"/>
</dbReference>
<dbReference type="AlphaFoldDB" id="A0A8K0W3L9"/>
<dbReference type="Pfam" id="PF04082">
    <property type="entry name" value="Fungal_trans"/>
    <property type="match status" value="1"/>
</dbReference>
<dbReference type="GO" id="GO:0005634">
    <property type="term" value="C:nucleus"/>
    <property type="evidence" value="ECO:0007669"/>
    <property type="project" value="UniProtKB-SubCell"/>
</dbReference>
<dbReference type="PROSITE" id="PS50157">
    <property type="entry name" value="ZINC_FINGER_C2H2_2"/>
    <property type="match status" value="2"/>
</dbReference>
<dbReference type="Pfam" id="PF00096">
    <property type="entry name" value="zf-C2H2"/>
    <property type="match status" value="1"/>
</dbReference>
<feature type="region of interest" description="Disordered" evidence="8">
    <location>
        <begin position="161"/>
        <end position="187"/>
    </location>
</feature>
<dbReference type="GO" id="GO:0006351">
    <property type="term" value="P:DNA-templated transcription"/>
    <property type="evidence" value="ECO:0007669"/>
    <property type="project" value="InterPro"/>
</dbReference>
<comment type="subcellular location">
    <subcellularLocation>
        <location evidence="1">Nucleus</location>
    </subcellularLocation>
</comment>
<comment type="caution">
    <text evidence="10">The sequence shown here is derived from an EMBL/GenBank/DDBJ whole genome shotgun (WGS) entry which is preliminary data.</text>
</comment>
<dbReference type="GO" id="GO:0000978">
    <property type="term" value="F:RNA polymerase II cis-regulatory region sequence-specific DNA binding"/>
    <property type="evidence" value="ECO:0007669"/>
    <property type="project" value="InterPro"/>
</dbReference>
<keyword evidence="5" id="KW-0862">Zinc</keyword>
<dbReference type="InterPro" id="IPR051059">
    <property type="entry name" value="VerF-like"/>
</dbReference>
<evidence type="ECO:0000256" key="6">
    <source>
        <dbReference type="ARBA" id="ARBA00023242"/>
    </source>
</evidence>
<reference evidence="10" key="1">
    <citation type="journal article" date="2021" name="Nat. Commun.">
        <title>Genetic determinants of endophytism in the Arabidopsis root mycobiome.</title>
        <authorList>
            <person name="Mesny F."/>
            <person name="Miyauchi S."/>
            <person name="Thiergart T."/>
            <person name="Pickel B."/>
            <person name="Atanasova L."/>
            <person name="Karlsson M."/>
            <person name="Huettel B."/>
            <person name="Barry K.W."/>
            <person name="Haridas S."/>
            <person name="Chen C."/>
            <person name="Bauer D."/>
            <person name="Andreopoulos W."/>
            <person name="Pangilinan J."/>
            <person name="LaButti K."/>
            <person name="Riley R."/>
            <person name="Lipzen A."/>
            <person name="Clum A."/>
            <person name="Drula E."/>
            <person name="Henrissat B."/>
            <person name="Kohler A."/>
            <person name="Grigoriev I.V."/>
            <person name="Martin F.M."/>
            <person name="Hacquard S."/>
        </authorList>
    </citation>
    <scope>NUCLEOTIDE SEQUENCE</scope>
    <source>
        <strain evidence="10">MPI-SDFR-AT-0120</strain>
    </source>
</reference>
<feature type="compositionally biased region" description="Basic and acidic residues" evidence="8">
    <location>
        <begin position="161"/>
        <end position="173"/>
    </location>
</feature>
<evidence type="ECO:0000256" key="1">
    <source>
        <dbReference type="ARBA" id="ARBA00004123"/>
    </source>
</evidence>
<dbReference type="InterPro" id="IPR036236">
    <property type="entry name" value="Znf_C2H2_sf"/>
</dbReference>
<evidence type="ECO:0000259" key="9">
    <source>
        <dbReference type="PROSITE" id="PS50157"/>
    </source>
</evidence>
<feature type="region of interest" description="Disordered" evidence="8">
    <location>
        <begin position="1"/>
        <end position="111"/>
    </location>
</feature>
<evidence type="ECO:0000256" key="4">
    <source>
        <dbReference type="ARBA" id="ARBA00022771"/>
    </source>
</evidence>
<name>A0A8K0W3L9_9PLEO</name>
<proteinExistence type="predicted"/>